<reference evidence="2" key="1">
    <citation type="journal article" date="2021" name="PeerJ">
        <title>Extensive microbial diversity within the chicken gut microbiome revealed by metagenomics and culture.</title>
        <authorList>
            <person name="Gilroy R."/>
            <person name="Ravi A."/>
            <person name="Getino M."/>
            <person name="Pursley I."/>
            <person name="Horton D.L."/>
            <person name="Alikhan N.F."/>
            <person name="Baker D."/>
            <person name="Gharbi K."/>
            <person name="Hall N."/>
            <person name="Watson M."/>
            <person name="Adriaenssens E.M."/>
            <person name="Foster-Nyarko E."/>
            <person name="Jarju S."/>
            <person name="Secka A."/>
            <person name="Antonio M."/>
            <person name="Oren A."/>
            <person name="Chaudhuri R.R."/>
            <person name="La Ragione R."/>
            <person name="Hildebrand F."/>
            <person name="Pallen M.J."/>
        </authorList>
    </citation>
    <scope>NUCLEOTIDE SEQUENCE</scope>
    <source>
        <strain evidence="2">MalCec1-1739</strain>
    </source>
</reference>
<evidence type="ECO:0000313" key="2">
    <source>
        <dbReference type="EMBL" id="HJD52654.1"/>
    </source>
</evidence>
<keyword evidence="1" id="KW-0812">Transmembrane</keyword>
<name>A0A9D2UHQ0_9BACT</name>
<dbReference type="Proteomes" id="UP000787625">
    <property type="component" value="Unassembled WGS sequence"/>
</dbReference>
<organism evidence="2 3">
    <name type="scientific">Candidatus Avibacteroides avistercoris</name>
    <dbReference type="NCBI Taxonomy" id="2840690"/>
    <lineage>
        <taxon>Bacteria</taxon>
        <taxon>Pseudomonadati</taxon>
        <taxon>Bacteroidota</taxon>
        <taxon>Bacteroidia</taxon>
        <taxon>Bacteroidales</taxon>
        <taxon>Bacteroidaceae</taxon>
        <taxon>Bacteroidaceae incertae sedis</taxon>
        <taxon>Candidatus Avibacteroides</taxon>
    </lineage>
</organism>
<keyword evidence="1" id="KW-1133">Transmembrane helix</keyword>
<evidence type="ECO:0000313" key="3">
    <source>
        <dbReference type="Proteomes" id="UP000787625"/>
    </source>
</evidence>
<keyword evidence="1" id="KW-0472">Membrane</keyword>
<accession>A0A9D2UHQ0</accession>
<protein>
    <submittedName>
        <fullName evidence="2">Uncharacterized protein</fullName>
    </submittedName>
</protein>
<dbReference type="EMBL" id="DWUP01000059">
    <property type="protein sequence ID" value="HJD52654.1"/>
    <property type="molecule type" value="Genomic_DNA"/>
</dbReference>
<feature type="transmembrane region" description="Helical" evidence="1">
    <location>
        <begin position="9"/>
        <end position="28"/>
    </location>
</feature>
<comment type="caution">
    <text evidence="2">The sequence shown here is derived from an EMBL/GenBank/DDBJ whole genome shotgun (WGS) entry which is preliminary data.</text>
</comment>
<proteinExistence type="predicted"/>
<reference evidence="2" key="2">
    <citation type="submission" date="2021-04" db="EMBL/GenBank/DDBJ databases">
        <authorList>
            <person name="Gilroy R."/>
        </authorList>
    </citation>
    <scope>NUCLEOTIDE SEQUENCE</scope>
    <source>
        <strain evidence="2">MalCec1-1739</strain>
    </source>
</reference>
<dbReference type="AlphaFoldDB" id="A0A9D2UHQ0"/>
<feature type="transmembrane region" description="Helical" evidence="1">
    <location>
        <begin position="34"/>
        <end position="56"/>
    </location>
</feature>
<sequence length="59" mass="6983">MMNVKRIRDVLNVLFMIGAVTSIVTYFVSDDRLLFFYICTVTLALKFVEFILRFTIRTK</sequence>
<evidence type="ECO:0000256" key="1">
    <source>
        <dbReference type="SAM" id="Phobius"/>
    </source>
</evidence>
<gene>
    <name evidence="2" type="ORF">IAA93_02855</name>
</gene>